<feature type="compositionally biased region" description="Polar residues" evidence="3">
    <location>
        <begin position="969"/>
        <end position="985"/>
    </location>
</feature>
<dbReference type="GO" id="GO:0003676">
    <property type="term" value="F:nucleic acid binding"/>
    <property type="evidence" value="ECO:0007669"/>
    <property type="project" value="InterPro"/>
</dbReference>
<feature type="region of interest" description="Disordered" evidence="3">
    <location>
        <begin position="288"/>
        <end position="311"/>
    </location>
</feature>
<dbReference type="PANTHER" id="PTHR33332">
    <property type="entry name" value="REVERSE TRANSCRIPTASE DOMAIN-CONTAINING PROTEIN"/>
    <property type="match status" value="1"/>
</dbReference>
<comment type="caution">
    <text evidence="2">Lacks conserved residue(s) required for the propagation of feature annotation.</text>
</comment>
<feature type="region of interest" description="Disordered" evidence="3">
    <location>
        <begin position="969"/>
        <end position="1014"/>
    </location>
</feature>
<feature type="compositionally biased region" description="Low complexity" evidence="3">
    <location>
        <begin position="240"/>
        <end position="267"/>
    </location>
</feature>
<dbReference type="GO" id="GO:0015074">
    <property type="term" value="P:DNA integration"/>
    <property type="evidence" value="ECO:0007669"/>
    <property type="project" value="InterPro"/>
</dbReference>
<dbReference type="SUPFAM" id="SSF56204">
    <property type="entry name" value="Hect, E3 ligase catalytic domain"/>
    <property type="match status" value="1"/>
</dbReference>
<evidence type="ECO:0000259" key="5">
    <source>
        <dbReference type="PROSITE" id="PS50994"/>
    </source>
</evidence>
<feature type="compositionally biased region" description="Acidic residues" evidence="3">
    <location>
        <begin position="986"/>
        <end position="1006"/>
    </location>
</feature>
<accession>A0A2B4S2S2</accession>
<dbReference type="EMBL" id="LSMT01000219">
    <property type="protein sequence ID" value="PFX23080.1"/>
    <property type="molecule type" value="Genomic_DNA"/>
</dbReference>
<dbReference type="GO" id="GO:0004842">
    <property type="term" value="F:ubiquitin-protein transferase activity"/>
    <property type="evidence" value="ECO:0007669"/>
    <property type="project" value="InterPro"/>
</dbReference>
<dbReference type="Gene3D" id="3.30.2160.10">
    <property type="entry name" value="Hect, E3 ligase catalytic domain"/>
    <property type="match status" value="1"/>
</dbReference>
<evidence type="ECO:0000256" key="1">
    <source>
        <dbReference type="ARBA" id="ARBA00022786"/>
    </source>
</evidence>
<keyword evidence="1 2" id="KW-0833">Ubl conjugation pathway</keyword>
<dbReference type="AlphaFoldDB" id="A0A2B4S2S2"/>
<dbReference type="InterPro" id="IPR012337">
    <property type="entry name" value="RNaseH-like_sf"/>
</dbReference>
<feature type="domain" description="Integrase catalytic" evidence="5">
    <location>
        <begin position="800"/>
        <end position="965"/>
    </location>
</feature>
<dbReference type="Gene3D" id="3.30.420.10">
    <property type="entry name" value="Ribonuclease H-like superfamily/Ribonuclease H"/>
    <property type="match status" value="1"/>
</dbReference>
<reference evidence="7" key="1">
    <citation type="journal article" date="2017" name="bioRxiv">
        <title>Comparative analysis of the genomes of Stylophora pistillata and Acropora digitifera provides evidence for extensive differences between species of corals.</title>
        <authorList>
            <person name="Voolstra C.R."/>
            <person name="Li Y."/>
            <person name="Liew Y.J."/>
            <person name="Baumgarten S."/>
            <person name="Zoccola D."/>
            <person name="Flot J.-F."/>
            <person name="Tambutte S."/>
            <person name="Allemand D."/>
            <person name="Aranda M."/>
        </authorList>
    </citation>
    <scope>NUCLEOTIDE SEQUENCE [LARGE SCALE GENOMIC DNA]</scope>
</reference>
<keyword evidence="7" id="KW-1185">Reference proteome</keyword>
<dbReference type="InterPro" id="IPR036397">
    <property type="entry name" value="RNaseH_sf"/>
</dbReference>
<dbReference type="STRING" id="50429.A0A2B4S2S2"/>
<dbReference type="PROSITE" id="PS50994">
    <property type="entry name" value="INTEGRASE"/>
    <property type="match status" value="1"/>
</dbReference>
<dbReference type="SMART" id="SM00119">
    <property type="entry name" value="HECTc"/>
    <property type="match status" value="1"/>
</dbReference>
<dbReference type="Proteomes" id="UP000225706">
    <property type="component" value="Unassembled WGS sequence"/>
</dbReference>
<organism evidence="6 7">
    <name type="scientific">Stylophora pistillata</name>
    <name type="common">Smooth cauliflower coral</name>
    <dbReference type="NCBI Taxonomy" id="50429"/>
    <lineage>
        <taxon>Eukaryota</taxon>
        <taxon>Metazoa</taxon>
        <taxon>Cnidaria</taxon>
        <taxon>Anthozoa</taxon>
        <taxon>Hexacorallia</taxon>
        <taxon>Scleractinia</taxon>
        <taxon>Astrocoeniina</taxon>
        <taxon>Pocilloporidae</taxon>
        <taxon>Stylophora</taxon>
    </lineage>
</organism>
<dbReference type="InterPro" id="IPR001584">
    <property type="entry name" value="Integrase_cat-core"/>
</dbReference>
<name>A0A2B4S2S2_STYPI</name>
<evidence type="ECO:0000313" key="6">
    <source>
        <dbReference type="EMBL" id="PFX23080.1"/>
    </source>
</evidence>
<dbReference type="Gene3D" id="3.90.1750.10">
    <property type="entry name" value="Hect, E3 ligase catalytic domains"/>
    <property type="match status" value="1"/>
</dbReference>
<evidence type="ECO:0000256" key="2">
    <source>
        <dbReference type="PROSITE-ProRule" id="PRU00104"/>
    </source>
</evidence>
<protein>
    <submittedName>
        <fullName evidence="6">G2/M phase-specific E3 ubiquitin-protein ligase</fullName>
    </submittedName>
</protein>
<dbReference type="SUPFAM" id="SSF53098">
    <property type="entry name" value="Ribonuclease H-like"/>
    <property type="match status" value="1"/>
</dbReference>
<sequence length="1014" mass="114744">MLVINDDKTEFILIGTRQQLAKVDGISLCVGDCKVFPVKSAKTLGMWIDSNLNLKINVNNTCKAAYYHLRNVRRIRKYLDEKASQTLIHALVIGRIDYCNSILYALPARELSKLQRLQNPTARIMCHITPVLRELHWLPVQFRIQFKFIMITFKAINGYGPIYLQELVKLQQNGPYNLRSSNKSLMLQAPNPITKKTLGKREGLKPSQVFVGFATNMASFLRKEIQAAVREELSRLISSTGTTASSNSTNPTPATSTDLSGSSVSTSRFAEENSERTLSFDEFYARREEERQEGFRPPKKRKKKNPSDKVTMSAKIVEVEVKVGPVNAPNSNPPSWLGDGGQQSLIRGGSAPRFKRLPFLYSIVRKQKGYGNTTLECIEDEDLKARVSVKFIGEAAIDSGGVTREFFSELFRGFGGYSMLVRGTYPHISFRHNLEAVAKGLFETFGKLVAIALLNGCPGPHFFTPMVAGFILEIPQEPHLTEVPDDCEFLTQLTNISNCSDEASFISSVNSFPEGFDMGYTKASVTFEDKNELLDVCVKHVVLSCVAEEIYSFKKGLASFGVLEFLSKYPSDGIKHLMHVEVSVEDVKSCFVPCFSSPGFELHERETEIIYNWHSFLRSVRRGKLKCNVIPFPQPSTPSTDDTDGFKHGKLELRFLTLSDVLQFGSGSRFPNFAGKLEFDHDSVSTEKRISGNTCALSITIPVNKSKFEMLMWKNHDQHLITGATYLTLYWNVMEKIYMDANYSEALGRNTKKVQHTLYLACLFSCLKLETSNQFSQILWKKVYHISHTTHGSMLRLPDTMRIPVVLYFIKIILQDICKGEPKRFSVYLTSEVENVRFQVLLAFPLSHKTSEEVLDAVTELFWQVAFPKKLHTYNGREFKNKNMIDFCNKHKIDLVHAAPRTPQMHGLVERNNRTVKENLANILKEKQVSLNTWCRFVGEAAYRRNVTIHRATSKSQYELVFGILPHTSMPTTPSPQQCSSMEADTQQEGEDENECAENTIETEVDEPTRVADI</sequence>
<comment type="caution">
    <text evidence="6">The sequence shown here is derived from an EMBL/GenBank/DDBJ whole genome shotgun (WGS) entry which is preliminary data.</text>
</comment>
<feature type="region of interest" description="Disordered" evidence="3">
    <location>
        <begin position="240"/>
        <end position="273"/>
    </location>
</feature>
<feature type="domain" description="HECT" evidence="4">
    <location>
        <begin position="379"/>
        <end position="412"/>
    </location>
</feature>
<evidence type="ECO:0000313" key="7">
    <source>
        <dbReference type="Proteomes" id="UP000225706"/>
    </source>
</evidence>
<dbReference type="InterPro" id="IPR000569">
    <property type="entry name" value="HECT_dom"/>
</dbReference>
<gene>
    <name evidence="6" type="primary">G2E3</name>
    <name evidence="6" type="ORF">AWC38_SpisGene12387</name>
</gene>
<dbReference type="OrthoDB" id="8848202at2759"/>
<proteinExistence type="predicted"/>
<evidence type="ECO:0000259" key="4">
    <source>
        <dbReference type="PROSITE" id="PS50237"/>
    </source>
</evidence>
<dbReference type="InterPro" id="IPR035983">
    <property type="entry name" value="Hect_E3_ubiquitin_ligase"/>
</dbReference>
<evidence type="ECO:0000256" key="3">
    <source>
        <dbReference type="SAM" id="MobiDB-lite"/>
    </source>
</evidence>
<dbReference type="PROSITE" id="PS50237">
    <property type="entry name" value="HECT"/>
    <property type="match status" value="1"/>
</dbReference>